<evidence type="ECO:0000313" key="2">
    <source>
        <dbReference type="EMBL" id="ADV67173.1"/>
    </source>
</evidence>
<organism evidence="2 3">
    <name type="scientific">Deinococcus maricopensis (strain DSM 21211 / LMG 22137 / NRRL B-23946 / LB-34)</name>
    <dbReference type="NCBI Taxonomy" id="709986"/>
    <lineage>
        <taxon>Bacteria</taxon>
        <taxon>Thermotogati</taxon>
        <taxon>Deinococcota</taxon>
        <taxon>Deinococci</taxon>
        <taxon>Deinococcales</taxon>
        <taxon>Deinococcaceae</taxon>
        <taxon>Deinococcus</taxon>
    </lineage>
</organism>
<name>E8U7Y4_DEIML</name>
<reference evidence="3" key="2">
    <citation type="submission" date="2011-01" db="EMBL/GenBank/DDBJ databases">
        <title>The complete genome of Deinococcus maricopensis DSM 21211.</title>
        <authorList>
            <consortium name="US DOE Joint Genome Institute (JGI-PGF)"/>
            <person name="Lucas S."/>
            <person name="Copeland A."/>
            <person name="Lapidus A."/>
            <person name="Goodwin L."/>
            <person name="Pitluck S."/>
            <person name="Kyrpides N."/>
            <person name="Mavromatis K."/>
            <person name="Pagani I."/>
            <person name="Ivanova N."/>
            <person name="Ovchinnikova G."/>
            <person name="Zeytun A."/>
            <person name="Detter J.C."/>
            <person name="Han C."/>
            <person name="Land M."/>
            <person name="Hauser L."/>
            <person name="Markowitz V."/>
            <person name="Cheng J.-F."/>
            <person name="Hugenholtz P."/>
            <person name="Woyke T."/>
            <person name="Wu D."/>
            <person name="Pukall R."/>
            <person name="Gehrich-Schroeter G."/>
            <person name="Brambilla E."/>
            <person name="Klenk H.-P."/>
            <person name="Eisen J.A."/>
        </authorList>
    </citation>
    <scope>NUCLEOTIDE SEQUENCE [LARGE SCALE GENOMIC DNA]</scope>
    <source>
        <strain evidence="3">DSM 21211 / LMG 22137 / NRRL B-23946 / LB-34</strain>
    </source>
</reference>
<gene>
    <name evidence="2" type="ordered locus">Deima_1524</name>
</gene>
<evidence type="ECO:0000313" key="3">
    <source>
        <dbReference type="Proteomes" id="UP000008635"/>
    </source>
</evidence>
<feature type="region of interest" description="Disordered" evidence="1">
    <location>
        <begin position="1"/>
        <end position="22"/>
    </location>
</feature>
<protein>
    <submittedName>
        <fullName evidence="2">Uncharacterized protein</fullName>
    </submittedName>
</protein>
<reference evidence="2 3" key="1">
    <citation type="journal article" date="2011" name="Stand. Genomic Sci.">
        <title>Complete genome sequence of Deinococcus maricopensis type strain (LB-34).</title>
        <authorList>
            <person name="Pukall R."/>
            <person name="Zeytun A."/>
            <person name="Lucas S."/>
            <person name="Lapidus A."/>
            <person name="Hammon N."/>
            <person name="Deshpande S."/>
            <person name="Nolan M."/>
            <person name="Cheng J.F."/>
            <person name="Pitluck S."/>
            <person name="Liolios K."/>
            <person name="Pagani I."/>
            <person name="Mikhailova N."/>
            <person name="Ivanova N."/>
            <person name="Mavromatis K."/>
            <person name="Pati A."/>
            <person name="Tapia R."/>
            <person name="Han C."/>
            <person name="Goodwin L."/>
            <person name="Chen A."/>
            <person name="Palaniappan K."/>
            <person name="Land M."/>
            <person name="Hauser L."/>
            <person name="Chang Y.J."/>
            <person name="Jeffries C.D."/>
            <person name="Brambilla E.M."/>
            <person name="Rohde M."/>
            <person name="Goker M."/>
            <person name="Detter J.C."/>
            <person name="Woyke T."/>
            <person name="Bristow J."/>
            <person name="Eisen J.A."/>
            <person name="Markowitz V."/>
            <person name="Hugenholtz P."/>
            <person name="Kyrpides N.C."/>
            <person name="Klenk H.P."/>
        </authorList>
    </citation>
    <scope>NUCLEOTIDE SEQUENCE [LARGE SCALE GENOMIC DNA]</scope>
    <source>
        <strain evidence="3">DSM 21211 / LMG 22137 / NRRL B-23946 / LB-34</strain>
    </source>
</reference>
<dbReference type="Proteomes" id="UP000008635">
    <property type="component" value="Chromosome"/>
</dbReference>
<dbReference type="EMBL" id="CP002454">
    <property type="protein sequence ID" value="ADV67173.1"/>
    <property type="molecule type" value="Genomic_DNA"/>
</dbReference>
<sequence length="101" mass="11252">MARPRGTPAAPQKGTPAPVPLTRIDLSTDGLDPHLREALLEVIWDTLRISPGMVSADGNFELTLTRGKDDPEDAPVVRLNGLPYIRVTPQRLHELLRRRVR</sequence>
<dbReference type="STRING" id="709986.Deima_1524"/>
<proteinExistence type="predicted"/>
<dbReference type="HOGENOM" id="CLU_2507152_0_0_0"/>
<accession>E8U7Y4</accession>
<dbReference type="AlphaFoldDB" id="E8U7Y4"/>
<dbReference type="KEGG" id="dmr:Deima_1524"/>
<keyword evidence="3" id="KW-1185">Reference proteome</keyword>
<evidence type="ECO:0000256" key="1">
    <source>
        <dbReference type="SAM" id="MobiDB-lite"/>
    </source>
</evidence>
<dbReference type="Gene3D" id="3.40.30.10">
    <property type="entry name" value="Glutaredoxin"/>
    <property type="match status" value="1"/>
</dbReference>